<evidence type="ECO:0000256" key="1">
    <source>
        <dbReference type="SAM" id="MobiDB-lite"/>
    </source>
</evidence>
<accession>A0A4P9WJC2</accession>
<dbReference type="AlphaFoldDB" id="A0A4P9WJC2"/>
<feature type="compositionally biased region" description="Polar residues" evidence="1">
    <location>
        <begin position="129"/>
        <end position="143"/>
    </location>
</feature>
<keyword evidence="3" id="KW-1185">Reference proteome</keyword>
<name>A0A4P9WJC2_9FUNG</name>
<organism evidence="2 3">
    <name type="scientific">Blyttiomyces helicus</name>
    <dbReference type="NCBI Taxonomy" id="388810"/>
    <lineage>
        <taxon>Eukaryota</taxon>
        <taxon>Fungi</taxon>
        <taxon>Fungi incertae sedis</taxon>
        <taxon>Chytridiomycota</taxon>
        <taxon>Chytridiomycota incertae sedis</taxon>
        <taxon>Chytridiomycetes</taxon>
        <taxon>Chytridiomycetes incertae sedis</taxon>
        <taxon>Blyttiomyces</taxon>
    </lineage>
</organism>
<evidence type="ECO:0000313" key="2">
    <source>
        <dbReference type="EMBL" id="RKO92462.1"/>
    </source>
</evidence>
<evidence type="ECO:0000313" key="3">
    <source>
        <dbReference type="Proteomes" id="UP000269721"/>
    </source>
</evidence>
<dbReference type="EMBL" id="KZ994626">
    <property type="protein sequence ID" value="RKO92462.1"/>
    <property type="molecule type" value="Genomic_DNA"/>
</dbReference>
<gene>
    <name evidence="2" type="ORF">BDK51DRAFT_48167</name>
</gene>
<reference evidence="3" key="1">
    <citation type="journal article" date="2018" name="Nat. Microbiol.">
        <title>Leveraging single-cell genomics to expand the fungal tree of life.</title>
        <authorList>
            <person name="Ahrendt S.R."/>
            <person name="Quandt C.A."/>
            <person name="Ciobanu D."/>
            <person name="Clum A."/>
            <person name="Salamov A."/>
            <person name="Andreopoulos B."/>
            <person name="Cheng J.F."/>
            <person name="Woyke T."/>
            <person name="Pelin A."/>
            <person name="Henrissat B."/>
            <person name="Reynolds N.K."/>
            <person name="Benny G.L."/>
            <person name="Smith M.E."/>
            <person name="James T.Y."/>
            <person name="Grigoriev I.V."/>
        </authorList>
    </citation>
    <scope>NUCLEOTIDE SEQUENCE [LARGE SCALE GENOMIC DNA]</scope>
</reference>
<proteinExistence type="predicted"/>
<feature type="region of interest" description="Disordered" evidence="1">
    <location>
        <begin position="116"/>
        <end position="164"/>
    </location>
</feature>
<dbReference type="Proteomes" id="UP000269721">
    <property type="component" value="Unassembled WGS sequence"/>
</dbReference>
<protein>
    <submittedName>
        <fullName evidence="2">Uncharacterized protein</fullName>
    </submittedName>
</protein>
<sequence length="207" mass="22631">MGQNANTESIQRAGPELADMAGFLRKPKHHRWKNLLGLQLEKNTSQILIAAAGIWSGTRVQLVITRMQRRGNSSGPSEQRCWRGRERPLGFSHREHLSSALFIDLSPRIAHAPVLRSRASANRSRETGTCRTRSRATPESSPTFDAPLSPPRSTPAPRTSFRCPFHPAKAAHHIGGGVELAALFTKPSSIHGLSTPTPAPRPTFTGL</sequence>